<feature type="domain" description="Polysaccharide biosynthesis enzyme WcbI" evidence="1">
    <location>
        <begin position="27"/>
        <end position="219"/>
    </location>
</feature>
<sequence length="299" mass="32572">MREARRRHYGAFYGLAPAPGDDGRPLVLVHGNCQAESLRVLADSPGSPVRTVRMPPVHELTGDDLPCLEKLLGQADAVVSQPIRAGYRGLPLGTADVMAATAPGTRLVMVPVIRWAALHPFQVIVRSPQAGDPPVVPYHDLRTMGRATGAVPAFSGGFVRAVRDISVRELVERQRRHGTIDVVDLLLDAGSRACQVINHPGNEVLRGTAHRMLEALGLPWDPRDPGRVLLDSVHAPLAGPTLEALGLDGEETTNWQVHGKTVPDTEIQQAHLEWYRRHPGLAEQGLQRHAEVARLLFTH</sequence>
<dbReference type="EMBL" id="JAUSQZ010000001">
    <property type="protein sequence ID" value="MDP9831081.1"/>
    <property type="molecule type" value="Genomic_DNA"/>
</dbReference>
<dbReference type="Pfam" id="PF18588">
    <property type="entry name" value="WcbI"/>
    <property type="match status" value="1"/>
</dbReference>
<gene>
    <name evidence="2" type="ORF">J2S57_006830</name>
</gene>
<protein>
    <recommendedName>
        <fullName evidence="1">Polysaccharide biosynthesis enzyme WcbI domain-containing protein</fullName>
    </recommendedName>
</protein>
<organism evidence="2 3">
    <name type="scientific">Kineosporia succinea</name>
    <dbReference type="NCBI Taxonomy" id="84632"/>
    <lineage>
        <taxon>Bacteria</taxon>
        <taxon>Bacillati</taxon>
        <taxon>Actinomycetota</taxon>
        <taxon>Actinomycetes</taxon>
        <taxon>Kineosporiales</taxon>
        <taxon>Kineosporiaceae</taxon>
        <taxon>Kineosporia</taxon>
    </lineage>
</organism>
<evidence type="ECO:0000313" key="2">
    <source>
        <dbReference type="EMBL" id="MDP9831081.1"/>
    </source>
</evidence>
<dbReference type="Gene3D" id="3.40.50.12080">
    <property type="match status" value="1"/>
</dbReference>
<evidence type="ECO:0000313" key="3">
    <source>
        <dbReference type="Proteomes" id="UP001235712"/>
    </source>
</evidence>
<proteinExistence type="predicted"/>
<name>A0ABT9PEE9_9ACTN</name>
<comment type="caution">
    <text evidence="2">The sequence shown here is derived from an EMBL/GenBank/DDBJ whole genome shotgun (WGS) entry which is preliminary data.</text>
</comment>
<dbReference type="Proteomes" id="UP001235712">
    <property type="component" value="Unassembled WGS sequence"/>
</dbReference>
<dbReference type="InterPro" id="IPR041307">
    <property type="entry name" value="WcbI"/>
</dbReference>
<reference evidence="2 3" key="1">
    <citation type="submission" date="2023-07" db="EMBL/GenBank/DDBJ databases">
        <title>Sequencing the genomes of 1000 actinobacteria strains.</title>
        <authorList>
            <person name="Klenk H.-P."/>
        </authorList>
    </citation>
    <scope>NUCLEOTIDE SEQUENCE [LARGE SCALE GENOMIC DNA]</scope>
    <source>
        <strain evidence="2 3">DSM 44388</strain>
    </source>
</reference>
<evidence type="ECO:0000259" key="1">
    <source>
        <dbReference type="Pfam" id="PF18588"/>
    </source>
</evidence>
<dbReference type="RefSeq" id="WP_307250508.1">
    <property type="nucleotide sequence ID" value="NZ_JAUSQZ010000001.1"/>
</dbReference>
<keyword evidence="3" id="KW-1185">Reference proteome</keyword>
<accession>A0ABT9PEE9</accession>